<keyword evidence="5" id="KW-0963">Cytoplasm</keyword>
<evidence type="ECO:0000313" key="16">
    <source>
        <dbReference type="EMBL" id="GKT04891.1"/>
    </source>
</evidence>
<keyword evidence="10 14" id="KW-0694">RNA-binding</keyword>
<evidence type="ECO:0000256" key="1">
    <source>
        <dbReference type="ARBA" id="ARBA00002724"/>
    </source>
</evidence>
<feature type="binding site" evidence="14">
    <location>
        <position position="346"/>
    </location>
    <ligand>
        <name>S-adenosyl-L-methionine</name>
        <dbReference type="ChEBI" id="CHEBI:59789"/>
    </ligand>
</feature>
<dbReference type="NCBIfam" id="TIGR00563">
    <property type="entry name" value="rsmB"/>
    <property type="match status" value="1"/>
</dbReference>
<keyword evidence="17" id="KW-1185">Reference proteome</keyword>
<dbReference type="InterPro" id="IPR049560">
    <property type="entry name" value="MeTrfase_RsmB-F_NOP2_cat"/>
</dbReference>
<sequence length="461" mass="51252">MANHDRQQTPVSHKRSVNENPRQVAVDVLVQVTQGSYSNLALNAALKDHHLSDRDVALCTQLVYGVLQHRLLLEFWLKPFVKRPNKVQPWVLALLETAVYQRELLSKIPDHAIFNETIALAKQRGHEGTRRFVTGVLHALANQGLTNVDTIKDPLTRLSVRYSVPMPWIQRLRVELGDAKAQRILTSLNQPAAQSIRINQAAGDRDAILTALHQSELMFSTSEVSGDGLRITKGHPVLSAAFQEGLFTIQDESAMLPVEALNVQPTDQVLDACAAPGGKTTQIAGYLDASAGGHVTGLDLYDQKVALIKDNAQRLHVADRISAIKLDARQANEHFNEASFDRILVDAPCSGIGLLRRKPEIRYAKTLADSQKLQQIQLEILDAVAPLVKKNGIIIYSTCTIVQAENDDVANAFVKSHPDFEFVTVSTTRHLKSQRTTPWLTIYPDDYRSDGFFICGFKRRD</sequence>
<evidence type="ECO:0000256" key="10">
    <source>
        <dbReference type="ARBA" id="ARBA00022884"/>
    </source>
</evidence>
<evidence type="ECO:0000256" key="14">
    <source>
        <dbReference type="PROSITE-ProRule" id="PRU01023"/>
    </source>
</evidence>
<dbReference type="Pfam" id="PF01189">
    <property type="entry name" value="Methyltr_RsmB-F"/>
    <property type="match status" value="1"/>
</dbReference>
<dbReference type="InterPro" id="IPR004573">
    <property type="entry name" value="rRNA_ssu_MeTfrase_B"/>
</dbReference>
<evidence type="ECO:0000256" key="4">
    <source>
        <dbReference type="ARBA" id="ARBA00012140"/>
    </source>
</evidence>
<dbReference type="PROSITE" id="PS01153">
    <property type="entry name" value="NOL1_NOP2_SUN"/>
    <property type="match status" value="1"/>
</dbReference>
<dbReference type="Proteomes" id="UP001628078">
    <property type="component" value="Unassembled WGS sequence"/>
</dbReference>
<dbReference type="InterPro" id="IPR001678">
    <property type="entry name" value="MeTrfase_RsmB-F_NOP2_dom"/>
</dbReference>
<dbReference type="Gene3D" id="3.30.70.1170">
    <property type="entry name" value="Sun protein, domain 3"/>
    <property type="match status" value="1"/>
</dbReference>
<dbReference type="SUPFAM" id="SSF53335">
    <property type="entry name" value="S-adenosyl-L-methionine-dependent methyltransferases"/>
    <property type="match status" value="1"/>
</dbReference>
<dbReference type="PANTHER" id="PTHR22807:SF53">
    <property type="entry name" value="RIBOSOMAL RNA SMALL SUBUNIT METHYLTRANSFERASE B-RELATED"/>
    <property type="match status" value="1"/>
</dbReference>
<dbReference type="GO" id="GO:0008168">
    <property type="term" value="F:methyltransferase activity"/>
    <property type="evidence" value="ECO:0007669"/>
    <property type="project" value="UniProtKB-KW"/>
</dbReference>
<dbReference type="InterPro" id="IPR029063">
    <property type="entry name" value="SAM-dependent_MTases_sf"/>
</dbReference>
<evidence type="ECO:0000256" key="13">
    <source>
        <dbReference type="ARBA" id="ARBA00047283"/>
    </source>
</evidence>
<comment type="subcellular location">
    <subcellularLocation>
        <location evidence="2">Cytoplasm</location>
    </subcellularLocation>
</comment>
<dbReference type="PANTHER" id="PTHR22807">
    <property type="entry name" value="NOP2 YEAST -RELATED NOL1/NOP2/FMU SUN DOMAIN-CONTAINING"/>
    <property type="match status" value="1"/>
</dbReference>
<dbReference type="Pfam" id="PF22458">
    <property type="entry name" value="RsmF-B_ferredox"/>
    <property type="match status" value="1"/>
</dbReference>
<evidence type="ECO:0000313" key="17">
    <source>
        <dbReference type="Proteomes" id="UP001628078"/>
    </source>
</evidence>
<dbReference type="Gene3D" id="1.10.940.10">
    <property type="entry name" value="NusB-like"/>
    <property type="match status" value="1"/>
</dbReference>
<evidence type="ECO:0000256" key="9">
    <source>
        <dbReference type="ARBA" id="ARBA00022691"/>
    </source>
</evidence>
<proteinExistence type="inferred from homology"/>
<keyword evidence="7 14" id="KW-0489">Methyltransferase</keyword>
<evidence type="ECO:0000256" key="6">
    <source>
        <dbReference type="ARBA" id="ARBA00022552"/>
    </source>
</evidence>
<keyword evidence="9 14" id="KW-0949">S-adenosyl-L-methionine</keyword>
<dbReference type="Pfam" id="PF01029">
    <property type="entry name" value="NusB"/>
    <property type="match status" value="1"/>
</dbReference>
<evidence type="ECO:0000256" key="7">
    <source>
        <dbReference type="ARBA" id="ARBA00022603"/>
    </source>
</evidence>
<dbReference type="Gene3D" id="3.40.50.150">
    <property type="entry name" value="Vaccinia Virus protein VP39"/>
    <property type="match status" value="1"/>
</dbReference>
<organism evidence="16 17">
    <name type="scientific">Furfurilactobacillus curtus</name>
    <dbReference type="NCBI Taxonomy" id="1746200"/>
    <lineage>
        <taxon>Bacteria</taxon>
        <taxon>Bacillati</taxon>
        <taxon>Bacillota</taxon>
        <taxon>Bacilli</taxon>
        <taxon>Lactobacillales</taxon>
        <taxon>Lactobacillaceae</taxon>
        <taxon>Furfurilactobacillus</taxon>
    </lineage>
</organism>
<dbReference type="EMBL" id="BQXO01000001">
    <property type="protein sequence ID" value="GKT04891.1"/>
    <property type="molecule type" value="Genomic_DNA"/>
</dbReference>
<dbReference type="GO" id="GO:0032259">
    <property type="term" value="P:methylation"/>
    <property type="evidence" value="ECO:0007669"/>
    <property type="project" value="UniProtKB-KW"/>
</dbReference>
<feature type="binding site" evidence="14">
    <location>
        <position position="327"/>
    </location>
    <ligand>
        <name>S-adenosyl-L-methionine</name>
        <dbReference type="ChEBI" id="CHEBI:59789"/>
    </ligand>
</feature>
<comment type="similarity">
    <text evidence="3 14">Belongs to the class I-like SAM-binding methyltransferase superfamily. RsmB/NOP family.</text>
</comment>
<evidence type="ECO:0000259" key="15">
    <source>
        <dbReference type="PROSITE" id="PS51686"/>
    </source>
</evidence>
<keyword evidence="8 14" id="KW-0808">Transferase</keyword>
<feature type="domain" description="SAM-dependent MTase RsmB/NOP-type" evidence="15">
    <location>
        <begin position="184"/>
        <end position="460"/>
    </location>
</feature>
<dbReference type="InterPro" id="IPR035926">
    <property type="entry name" value="NusB-like_sf"/>
</dbReference>
<dbReference type="RefSeq" id="WP_407882159.1">
    <property type="nucleotide sequence ID" value="NZ_BQXO01000001.1"/>
</dbReference>
<dbReference type="SUPFAM" id="SSF48013">
    <property type="entry name" value="NusB-like"/>
    <property type="match status" value="1"/>
</dbReference>
<dbReference type="PROSITE" id="PS51686">
    <property type="entry name" value="SAM_MT_RSMB_NOP"/>
    <property type="match status" value="1"/>
</dbReference>
<dbReference type="PRINTS" id="PR02008">
    <property type="entry name" value="RCMTFAMILY"/>
</dbReference>
<keyword evidence="6" id="KW-0698">rRNA processing</keyword>
<evidence type="ECO:0000256" key="2">
    <source>
        <dbReference type="ARBA" id="ARBA00004496"/>
    </source>
</evidence>
<evidence type="ECO:0000256" key="11">
    <source>
        <dbReference type="ARBA" id="ARBA00030399"/>
    </source>
</evidence>
<feature type="binding site" evidence="14">
    <location>
        <position position="299"/>
    </location>
    <ligand>
        <name>S-adenosyl-L-methionine</name>
        <dbReference type="ChEBI" id="CHEBI:59789"/>
    </ligand>
</feature>
<name>A0ABQ5JKR8_9LACO</name>
<dbReference type="InterPro" id="IPR006027">
    <property type="entry name" value="NusB_RsmB_TIM44"/>
</dbReference>
<dbReference type="InterPro" id="IPR054728">
    <property type="entry name" value="RsmB-like_ferredoxin"/>
</dbReference>
<dbReference type="CDD" id="cd02440">
    <property type="entry name" value="AdoMet_MTases"/>
    <property type="match status" value="1"/>
</dbReference>
<protein>
    <recommendedName>
        <fullName evidence="4">16S rRNA (cytosine(967)-C(5))-methyltransferase</fullName>
        <ecNumber evidence="4">2.1.1.176</ecNumber>
    </recommendedName>
    <alternativeName>
        <fullName evidence="11">16S rRNA m5C967 methyltransferase</fullName>
    </alternativeName>
    <alternativeName>
        <fullName evidence="12">rRNA (cytosine-C(5)-)-methyltransferase RsmB</fullName>
    </alternativeName>
</protein>
<feature type="binding site" evidence="14">
    <location>
        <begin position="273"/>
        <end position="279"/>
    </location>
    <ligand>
        <name>S-adenosyl-L-methionine</name>
        <dbReference type="ChEBI" id="CHEBI:59789"/>
    </ligand>
</feature>
<evidence type="ECO:0000256" key="12">
    <source>
        <dbReference type="ARBA" id="ARBA00031088"/>
    </source>
</evidence>
<dbReference type="EC" id="2.1.1.176" evidence="4"/>
<feature type="active site" description="Nucleophile" evidence="14">
    <location>
        <position position="399"/>
    </location>
</feature>
<comment type="function">
    <text evidence="1">Specifically methylates the cytosine at position 967 (m5C967) of 16S rRNA.</text>
</comment>
<evidence type="ECO:0000256" key="5">
    <source>
        <dbReference type="ARBA" id="ARBA00022490"/>
    </source>
</evidence>
<gene>
    <name evidence="16" type="primary">sunL</name>
    <name evidence="16" type="ORF">JCM31185_01800</name>
</gene>
<comment type="caution">
    <text evidence="16">The sequence shown here is derived from an EMBL/GenBank/DDBJ whole genome shotgun (WGS) entry which is preliminary data.</text>
</comment>
<dbReference type="InterPro" id="IPR018314">
    <property type="entry name" value="RsmB/NOL1/NOP2-like_CS"/>
</dbReference>
<dbReference type="InterPro" id="IPR023267">
    <property type="entry name" value="RCMT"/>
</dbReference>
<dbReference type="NCBIfam" id="NF011494">
    <property type="entry name" value="PRK14902.1"/>
    <property type="match status" value="1"/>
</dbReference>
<accession>A0ABQ5JKR8</accession>
<reference evidence="16 17" key="1">
    <citation type="submission" date="2022-03" db="EMBL/GenBank/DDBJ databases">
        <title>Draft genome sequence of Furfurilactobacillus curtus JCM 31185.</title>
        <authorList>
            <person name="Suzuki S."/>
            <person name="Endo A."/>
            <person name="Kajikawa A."/>
        </authorList>
    </citation>
    <scope>NUCLEOTIDE SEQUENCE [LARGE SCALE GENOMIC DNA]</scope>
    <source>
        <strain evidence="16 17">JCM 31185</strain>
    </source>
</reference>
<evidence type="ECO:0000256" key="3">
    <source>
        <dbReference type="ARBA" id="ARBA00007494"/>
    </source>
</evidence>
<evidence type="ECO:0000256" key="8">
    <source>
        <dbReference type="ARBA" id="ARBA00022679"/>
    </source>
</evidence>
<comment type="catalytic activity">
    <reaction evidence="13">
        <text>cytidine(967) in 16S rRNA + S-adenosyl-L-methionine = 5-methylcytidine(967) in 16S rRNA + S-adenosyl-L-homocysteine + H(+)</text>
        <dbReference type="Rhea" id="RHEA:42748"/>
        <dbReference type="Rhea" id="RHEA-COMP:10219"/>
        <dbReference type="Rhea" id="RHEA-COMP:10220"/>
        <dbReference type="ChEBI" id="CHEBI:15378"/>
        <dbReference type="ChEBI" id="CHEBI:57856"/>
        <dbReference type="ChEBI" id="CHEBI:59789"/>
        <dbReference type="ChEBI" id="CHEBI:74483"/>
        <dbReference type="ChEBI" id="CHEBI:82748"/>
        <dbReference type="EC" id="2.1.1.176"/>
    </reaction>
</comment>